<accession>A0A5B7JSN4</accession>
<comment type="caution">
    <text evidence="2">The sequence shown here is derived from an EMBL/GenBank/DDBJ whole genome shotgun (WGS) entry which is preliminary data.</text>
</comment>
<evidence type="ECO:0000256" key="1">
    <source>
        <dbReference type="SAM" id="MobiDB-lite"/>
    </source>
</evidence>
<feature type="region of interest" description="Disordered" evidence="1">
    <location>
        <begin position="78"/>
        <end position="105"/>
    </location>
</feature>
<keyword evidence="3" id="KW-1185">Reference proteome</keyword>
<sequence>MDYDGPLGSVRLMKGRAGYKRDLFDLSKIPLPEKYPICRQLQPGKEQHLQQLLQYIPLINAKYLKYVLEKQVELLEAKEGLHQGNDPEDDKNLDYNDEESAMDDP</sequence>
<dbReference type="Proteomes" id="UP000324222">
    <property type="component" value="Unassembled WGS sequence"/>
</dbReference>
<gene>
    <name evidence="2" type="ORF">E2C01_091336</name>
</gene>
<dbReference type="EMBL" id="VSRR010104630">
    <property type="protein sequence ID" value="MPC96098.1"/>
    <property type="molecule type" value="Genomic_DNA"/>
</dbReference>
<proteinExistence type="predicted"/>
<name>A0A5B7JSN4_PORTR</name>
<reference evidence="2 3" key="1">
    <citation type="submission" date="2019-05" db="EMBL/GenBank/DDBJ databases">
        <title>Another draft genome of Portunus trituberculatus and its Hox gene families provides insights of decapod evolution.</title>
        <authorList>
            <person name="Jeong J.-H."/>
            <person name="Song I."/>
            <person name="Kim S."/>
            <person name="Choi T."/>
            <person name="Kim D."/>
            <person name="Ryu S."/>
            <person name="Kim W."/>
        </authorList>
    </citation>
    <scope>NUCLEOTIDE SEQUENCE [LARGE SCALE GENOMIC DNA]</scope>
    <source>
        <tissue evidence="2">Muscle</tissue>
    </source>
</reference>
<dbReference type="AlphaFoldDB" id="A0A5B7JSN4"/>
<evidence type="ECO:0000313" key="2">
    <source>
        <dbReference type="EMBL" id="MPC96098.1"/>
    </source>
</evidence>
<feature type="compositionally biased region" description="Acidic residues" evidence="1">
    <location>
        <begin position="86"/>
        <end position="105"/>
    </location>
</feature>
<protein>
    <submittedName>
        <fullName evidence="2">Uncharacterized protein</fullName>
    </submittedName>
</protein>
<organism evidence="2 3">
    <name type="scientific">Portunus trituberculatus</name>
    <name type="common">Swimming crab</name>
    <name type="synonym">Neptunus trituberculatus</name>
    <dbReference type="NCBI Taxonomy" id="210409"/>
    <lineage>
        <taxon>Eukaryota</taxon>
        <taxon>Metazoa</taxon>
        <taxon>Ecdysozoa</taxon>
        <taxon>Arthropoda</taxon>
        <taxon>Crustacea</taxon>
        <taxon>Multicrustacea</taxon>
        <taxon>Malacostraca</taxon>
        <taxon>Eumalacostraca</taxon>
        <taxon>Eucarida</taxon>
        <taxon>Decapoda</taxon>
        <taxon>Pleocyemata</taxon>
        <taxon>Brachyura</taxon>
        <taxon>Eubrachyura</taxon>
        <taxon>Portunoidea</taxon>
        <taxon>Portunidae</taxon>
        <taxon>Portuninae</taxon>
        <taxon>Portunus</taxon>
    </lineage>
</organism>
<evidence type="ECO:0000313" key="3">
    <source>
        <dbReference type="Proteomes" id="UP000324222"/>
    </source>
</evidence>